<sequence length="301" mass="35348">MLVKDIENDFIQRMTATGNNPSRSRLSKSMDSKCTRILHDALTNIRNYITENKNNLPPELSDTGYTVQFGVITEEPDSVMEYISDLMLTNTSDIHDDTPRKEGGVYKGFYCLLTNEYYSVSKYYETPYELNTGDIGTFHSIDAVEDIPYKSGSSLHRLFTFVSETHTKYNRLCDEVYFEYQRVHKEYRIRHVYEAIMHLSTIYSSLLGYNKRQQEMYKVFVTHINRLIDDIGDEIETISVMTNPNDRNKARQTYYVKSQCDMEQVCNQIKQWPIETQLHIRRLTDRYVASRDICGIIKEFL</sequence>
<evidence type="ECO:0000313" key="1">
    <source>
        <dbReference type="EMBL" id="QHT93160.1"/>
    </source>
</evidence>
<dbReference type="EMBL" id="MN740201">
    <property type="protein sequence ID" value="QHT93160.1"/>
    <property type="molecule type" value="Genomic_DNA"/>
</dbReference>
<reference evidence="1" key="1">
    <citation type="journal article" date="2020" name="Nature">
        <title>Giant virus diversity and host interactions through global metagenomics.</title>
        <authorList>
            <person name="Schulz F."/>
            <person name="Roux S."/>
            <person name="Paez-Espino D."/>
            <person name="Jungbluth S."/>
            <person name="Walsh D.A."/>
            <person name="Denef V.J."/>
            <person name="McMahon K.D."/>
            <person name="Konstantinidis K.T."/>
            <person name="Eloe-Fadrosh E.A."/>
            <person name="Kyrpides N.C."/>
            <person name="Woyke T."/>
        </authorList>
    </citation>
    <scope>NUCLEOTIDE SEQUENCE</scope>
    <source>
        <strain evidence="1">GVMAG-M-3300023210-19</strain>
    </source>
</reference>
<accession>A0A6C0IKJ8</accession>
<dbReference type="AlphaFoldDB" id="A0A6C0IKJ8"/>
<organism evidence="1">
    <name type="scientific">viral metagenome</name>
    <dbReference type="NCBI Taxonomy" id="1070528"/>
    <lineage>
        <taxon>unclassified sequences</taxon>
        <taxon>metagenomes</taxon>
        <taxon>organismal metagenomes</taxon>
    </lineage>
</organism>
<protein>
    <submittedName>
        <fullName evidence="1">Uncharacterized protein</fullName>
    </submittedName>
</protein>
<proteinExistence type="predicted"/>
<name>A0A6C0IKJ8_9ZZZZ</name>